<name>A0A1I4BEL9_9PROT</name>
<dbReference type="Pfam" id="PF02321">
    <property type="entry name" value="OEP"/>
    <property type="match status" value="2"/>
</dbReference>
<organism evidence="3 4">
    <name type="scientific">Nitrosomonas aestuarii</name>
    <dbReference type="NCBI Taxonomy" id="52441"/>
    <lineage>
        <taxon>Bacteria</taxon>
        <taxon>Pseudomonadati</taxon>
        <taxon>Pseudomonadota</taxon>
        <taxon>Betaproteobacteria</taxon>
        <taxon>Nitrosomonadales</taxon>
        <taxon>Nitrosomonadaceae</taxon>
        <taxon>Nitrosomonas</taxon>
    </lineage>
</organism>
<dbReference type="PANTHER" id="PTHR30203:SF24">
    <property type="entry name" value="BLR4935 PROTEIN"/>
    <property type="match status" value="1"/>
</dbReference>
<proteinExistence type="inferred from homology"/>
<keyword evidence="4" id="KW-1185">Reference proteome</keyword>
<keyword evidence="2" id="KW-0175">Coiled coil</keyword>
<evidence type="ECO:0000256" key="2">
    <source>
        <dbReference type="SAM" id="Coils"/>
    </source>
</evidence>
<dbReference type="PANTHER" id="PTHR30203">
    <property type="entry name" value="OUTER MEMBRANE CATION EFFLUX PROTEIN"/>
    <property type="match status" value="1"/>
</dbReference>
<evidence type="ECO:0000313" key="3">
    <source>
        <dbReference type="EMBL" id="SFK67255.1"/>
    </source>
</evidence>
<dbReference type="InterPro" id="IPR010131">
    <property type="entry name" value="MdtP/NodT-like"/>
</dbReference>
<evidence type="ECO:0000313" key="4">
    <source>
        <dbReference type="Proteomes" id="UP000199533"/>
    </source>
</evidence>
<dbReference type="STRING" id="52441.SAMN05216302_10121"/>
<dbReference type="Gene3D" id="1.20.1600.10">
    <property type="entry name" value="Outer membrane efflux proteins (OEP)"/>
    <property type="match status" value="1"/>
</dbReference>
<dbReference type="EMBL" id="FOSP01000012">
    <property type="protein sequence ID" value="SFK67255.1"/>
    <property type="molecule type" value="Genomic_DNA"/>
</dbReference>
<dbReference type="GO" id="GO:0015562">
    <property type="term" value="F:efflux transmembrane transporter activity"/>
    <property type="evidence" value="ECO:0007669"/>
    <property type="project" value="InterPro"/>
</dbReference>
<dbReference type="OrthoDB" id="9791261at2"/>
<reference evidence="4" key="1">
    <citation type="submission" date="2016-10" db="EMBL/GenBank/DDBJ databases">
        <authorList>
            <person name="Varghese N."/>
            <person name="Submissions S."/>
        </authorList>
    </citation>
    <scope>NUCLEOTIDE SEQUENCE [LARGE SCALE GENOMIC DNA]</scope>
    <source>
        <strain evidence="4">Nm69</strain>
    </source>
</reference>
<accession>A0A1I4BEL9</accession>
<gene>
    <name evidence="3" type="ORF">SAMN05216302_10121</name>
</gene>
<dbReference type="Proteomes" id="UP000199533">
    <property type="component" value="Unassembled WGS sequence"/>
</dbReference>
<dbReference type="SUPFAM" id="SSF56954">
    <property type="entry name" value="Outer membrane efflux proteins (OEP)"/>
    <property type="match status" value="1"/>
</dbReference>
<dbReference type="RefSeq" id="WP_090699287.1">
    <property type="nucleotide sequence ID" value="NZ_FOSP01000012.1"/>
</dbReference>
<comment type="similarity">
    <text evidence="1">Belongs to the outer membrane factor (OMF) (TC 1.B.17) family.</text>
</comment>
<evidence type="ECO:0000256" key="1">
    <source>
        <dbReference type="ARBA" id="ARBA00007613"/>
    </source>
</evidence>
<feature type="coiled-coil region" evidence="2">
    <location>
        <begin position="145"/>
        <end position="174"/>
    </location>
</feature>
<sequence length="390" mass="43226">MHHAIGLALQHNPELASFAKEARALQGLTIQAGLLPNPVIQYDSEDVSSRSNGPGARFESIRISQLFETGGKRPARQHAALLGQESAEQDYMARQLDLIATVANVFLDVLAGQERMRLALAGQELAQKVVNTAAKRVKAGKAPPIEETRANVALATADIEVKQAQRSLASFRKQLALLWGNPKPVYESVLGNLETFITIPDFQSLEVRIQQNPLALRSVKNLEQRQALLTLEKARRIPDITVSAGIRRYGHDIPNDTTALVGLSIPLPLFDRNQGNLMAAQQRMNRAMDEQAAIDLQLRALLTQAYESLVAADTEISILRDEILPGAREAFRMASRGYALGRFGFLELLDAQRTLFQNQTLYLQALTNYQRLINEIERLIAEPIENISKP</sequence>
<dbReference type="InterPro" id="IPR003423">
    <property type="entry name" value="OMP_efflux"/>
</dbReference>
<dbReference type="AlphaFoldDB" id="A0A1I4BEL9"/>
<protein>
    <submittedName>
        <fullName evidence="3">Outer membrane protein, cobalt-zinc-cadmium efflux system</fullName>
    </submittedName>
</protein>